<comment type="subcellular location">
    <subcellularLocation>
        <location evidence="10">Cytoplasm</location>
    </subcellularLocation>
</comment>
<keyword evidence="7 10" id="KW-0862">Zinc</keyword>
<keyword evidence="4 10" id="KW-0699">rRNA-binding</keyword>
<dbReference type="AlphaFoldDB" id="A0A2T4U8M4"/>
<sequence>MPTGRIVKALSGFYYVENENGIFQCRARGNFRKRKITPLVGDWVEFEAENRTDGYVLEVNTRINELVRPPIANVELAVIVFSAREPDFSTYLLDKFLVHIEANGIEAVICLTKTDLGVTEQTQKEAEVYERLGYQVLYTSQESKESADDVAEALQGRISVFAGQSGVGKSTLLNVIKPELHLETNPISRSLGRGKHTTRHVELIKLDEGTYVADTPGFSSLDFRGIEAASLSHLYPEMAALINDCRFRACTHLKEPGCAVKQAVEDGSIAQFRYESYKQFHDEIQSQKRRY</sequence>
<dbReference type="Proteomes" id="UP000240509">
    <property type="component" value="Unassembled WGS sequence"/>
</dbReference>
<keyword evidence="1 10" id="KW-0963">Cytoplasm</keyword>
<dbReference type="InterPro" id="IPR030378">
    <property type="entry name" value="G_CP_dom"/>
</dbReference>
<dbReference type="CDD" id="cd01854">
    <property type="entry name" value="YjeQ_EngC"/>
    <property type="match status" value="1"/>
</dbReference>
<dbReference type="InterPro" id="IPR031944">
    <property type="entry name" value="RsgA_N"/>
</dbReference>
<dbReference type="GO" id="GO:0005737">
    <property type="term" value="C:cytoplasm"/>
    <property type="evidence" value="ECO:0007669"/>
    <property type="project" value="UniProtKB-SubCell"/>
</dbReference>
<dbReference type="OrthoDB" id="9809485at2"/>
<keyword evidence="14" id="KW-1185">Reference proteome</keyword>
<dbReference type="NCBIfam" id="TIGR00157">
    <property type="entry name" value="ribosome small subunit-dependent GTPase A"/>
    <property type="match status" value="1"/>
</dbReference>
<dbReference type="Gene3D" id="1.10.40.50">
    <property type="entry name" value="Probable gtpase engc, domain 3"/>
    <property type="match status" value="1"/>
</dbReference>
<comment type="subunit">
    <text evidence="10">Monomer. Associates with 30S ribosomal subunit, binds 16S rRNA.</text>
</comment>
<dbReference type="Pfam" id="PF16745">
    <property type="entry name" value="RsgA_N"/>
    <property type="match status" value="1"/>
</dbReference>
<dbReference type="PROSITE" id="PS51721">
    <property type="entry name" value="G_CP"/>
    <property type="match status" value="1"/>
</dbReference>
<dbReference type="PROSITE" id="PS50936">
    <property type="entry name" value="ENGC_GTPASE"/>
    <property type="match status" value="1"/>
</dbReference>
<evidence type="ECO:0000256" key="9">
    <source>
        <dbReference type="ARBA" id="ARBA00023134"/>
    </source>
</evidence>
<dbReference type="Gene3D" id="3.40.50.300">
    <property type="entry name" value="P-loop containing nucleotide triphosphate hydrolases"/>
    <property type="match status" value="1"/>
</dbReference>
<keyword evidence="3 10" id="KW-0479">Metal-binding</keyword>
<keyword evidence="5 10" id="KW-0547">Nucleotide-binding</keyword>
<keyword evidence="8 10" id="KW-0694">RNA-binding</keyword>
<evidence type="ECO:0000259" key="11">
    <source>
        <dbReference type="PROSITE" id="PS50936"/>
    </source>
</evidence>
<dbReference type="PANTHER" id="PTHR32120">
    <property type="entry name" value="SMALL RIBOSOMAL SUBUNIT BIOGENESIS GTPASE RSGA"/>
    <property type="match status" value="1"/>
</dbReference>
<dbReference type="SUPFAM" id="SSF52540">
    <property type="entry name" value="P-loop containing nucleoside triphosphate hydrolases"/>
    <property type="match status" value="1"/>
</dbReference>
<dbReference type="Pfam" id="PF03193">
    <property type="entry name" value="RsgA_GTPase"/>
    <property type="match status" value="1"/>
</dbReference>
<feature type="binding site" evidence="10">
    <location>
        <position position="245"/>
    </location>
    <ligand>
        <name>Zn(2+)</name>
        <dbReference type="ChEBI" id="CHEBI:29105"/>
    </ligand>
</feature>
<name>A0A2T4U8M4_9BACI</name>
<evidence type="ECO:0000256" key="3">
    <source>
        <dbReference type="ARBA" id="ARBA00022723"/>
    </source>
</evidence>
<feature type="binding site" evidence="10">
    <location>
        <position position="258"/>
    </location>
    <ligand>
        <name>Zn(2+)</name>
        <dbReference type="ChEBI" id="CHEBI:29105"/>
    </ligand>
</feature>
<dbReference type="HAMAP" id="MF_01820">
    <property type="entry name" value="GTPase_RsgA"/>
    <property type="match status" value="1"/>
</dbReference>
<dbReference type="RefSeq" id="WP_107584006.1">
    <property type="nucleotide sequence ID" value="NZ_PZJJ01000005.1"/>
</dbReference>
<feature type="domain" description="CP-type G" evidence="12">
    <location>
        <begin position="63"/>
        <end position="221"/>
    </location>
</feature>
<keyword evidence="9 10" id="KW-0342">GTP-binding</keyword>
<dbReference type="InterPro" id="IPR010914">
    <property type="entry name" value="RsgA_GTPase_dom"/>
</dbReference>
<comment type="similarity">
    <text evidence="10">Belongs to the TRAFAC class YlqF/YawG GTPase family. RsgA subfamily.</text>
</comment>
<dbReference type="GO" id="GO:0042274">
    <property type="term" value="P:ribosomal small subunit biogenesis"/>
    <property type="evidence" value="ECO:0007669"/>
    <property type="project" value="UniProtKB-UniRule"/>
</dbReference>
<comment type="caution">
    <text evidence="13">The sequence shown here is derived from an EMBL/GenBank/DDBJ whole genome shotgun (WGS) entry which is preliminary data.</text>
</comment>
<dbReference type="InterPro" id="IPR004881">
    <property type="entry name" value="Ribosome_biogen_GTPase_RsgA"/>
</dbReference>
<dbReference type="GO" id="GO:0046872">
    <property type="term" value="F:metal ion binding"/>
    <property type="evidence" value="ECO:0007669"/>
    <property type="project" value="UniProtKB-KW"/>
</dbReference>
<comment type="function">
    <text evidence="10">One of several proteins that assist in the late maturation steps of the functional core of the 30S ribosomal subunit. Helps release RbfA from mature subunits. May play a role in the assembly of ribosomal proteins into the subunit. Circularly permuted GTPase that catalyzes slow GTP hydrolysis, GTPase activity is stimulated by the 30S ribosomal subunit.</text>
</comment>
<keyword evidence="2 10" id="KW-0690">Ribosome biogenesis</keyword>
<protein>
    <recommendedName>
        <fullName evidence="10">Small ribosomal subunit biogenesis GTPase RsgA</fullName>
        <ecNumber evidence="10">3.6.1.-</ecNumber>
    </recommendedName>
</protein>
<evidence type="ECO:0000256" key="2">
    <source>
        <dbReference type="ARBA" id="ARBA00022517"/>
    </source>
</evidence>
<dbReference type="SUPFAM" id="SSF50249">
    <property type="entry name" value="Nucleic acid-binding proteins"/>
    <property type="match status" value="1"/>
</dbReference>
<evidence type="ECO:0000313" key="14">
    <source>
        <dbReference type="Proteomes" id="UP000240509"/>
    </source>
</evidence>
<dbReference type="EC" id="3.6.1.-" evidence="10"/>
<proteinExistence type="inferred from homology"/>
<organism evidence="13 14">
    <name type="scientific">Alkalicoccus saliphilus</name>
    <dbReference type="NCBI Taxonomy" id="200989"/>
    <lineage>
        <taxon>Bacteria</taxon>
        <taxon>Bacillati</taxon>
        <taxon>Bacillota</taxon>
        <taxon>Bacilli</taxon>
        <taxon>Bacillales</taxon>
        <taxon>Bacillaceae</taxon>
        <taxon>Alkalicoccus</taxon>
    </lineage>
</organism>
<evidence type="ECO:0000256" key="5">
    <source>
        <dbReference type="ARBA" id="ARBA00022741"/>
    </source>
</evidence>
<feature type="binding site" evidence="10">
    <location>
        <position position="250"/>
    </location>
    <ligand>
        <name>Zn(2+)</name>
        <dbReference type="ChEBI" id="CHEBI:29105"/>
    </ligand>
</feature>
<feature type="binding site" evidence="10">
    <location>
        <position position="252"/>
    </location>
    <ligand>
        <name>Zn(2+)</name>
        <dbReference type="ChEBI" id="CHEBI:29105"/>
    </ligand>
</feature>
<feature type="binding site" evidence="10">
    <location>
        <begin position="163"/>
        <end position="171"/>
    </location>
    <ligand>
        <name>GTP</name>
        <dbReference type="ChEBI" id="CHEBI:37565"/>
    </ligand>
</feature>
<keyword evidence="6 10" id="KW-0378">Hydrolase</keyword>
<evidence type="ECO:0000256" key="4">
    <source>
        <dbReference type="ARBA" id="ARBA00022730"/>
    </source>
</evidence>
<feature type="binding site" evidence="10">
    <location>
        <begin position="112"/>
        <end position="115"/>
    </location>
    <ligand>
        <name>GTP</name>
        <dbReference type="ChEBI" id="CHEBI:37565"/>
    </ligand>
</feature>
<dbReference type="GO" id="GO:0005525">
    <property type="term" value="F:GTP binding"/>
    <property type="evidence" value="ECO:0007669"/>
    <property type="project" value="UniProtKB-UniRule"/>
</dbReference>
<dbReference type="PANTHER" id="PTHR32120:SF11">
    <property type="entry name" value="SMALL RIBOSOMAL SUBUNIT BIOGENESIS GTPASE RSGA 1, MITOCHONDRIAL-RELATED"/>
    <property type="match status" value="1"/>
</dbReference>
<accession>A0A2T4U8M4</accession>
<evidence type="ECO:0000256" key="8">
    <source>
        <dbReference type="ARBA" id="ARBA00022884"/>
    </source>
</evidence>
<evidence type="ECO:0000256" key="1">
    <source>
        <dbReference type="ARBA" id="ARBA00022490"/>
    </source>
</evidence>
<gene>
    <name evidence="10 13" type="primary">rsgA</name>
    <name evidence="13" type="ORF">C6Y45_04960</name>
</gene>
<dbReference type="InterPro" id="IPR027417">
    <property type="entry name" value="P-loop_NTPase"/>
</dbReference>
<evidence type="ECO:0000259" key="12">
    <source>
        <dbReference type="PROSITE" id="PS51721"/>
    </source>
</evidence>
<dbReference type="GO" id="GO:0003924">
    <property type="term" value="F:GTPase activity"/>
    <property type="evidence" value="ECO:0007669"/>
    <property type="project" value="UniProtKB-UniRule"/>
</dbReference>
<evidence type="ECO:0000256" key="6">
    <source>
        <dbReference type="ARBA" id="ARBA00022801"/>
    </source>
</evidence>
<evidence type="ECO:0000313" key="13">
    <source>
        <dbReference type="EMBL" id="PTL39751.1"/>
    </source>
</evidence>
<dbReference type="Gene3D" id="2.40.50.140">
    <property type="entry name" value="Nucleic acid-binding proteins"/>
    <property type="match status" value="1"/>
</dbReference>
<evidence type="ECO:0000256" key="10">
    <source>
        <dbReference type="HAMAP-Rule" id="MF_01820"/>
    </source>
</evidence>
<dbReference type="CDD" id="cd04466">
    <property type="entry name" value="S1_YloQ_GTPase"/>
    <property type="match status" value="1"/>
</dbReference>
<dbReference type="EMBL" id="PZJJ01000005">
    <property type="protein sequence ID" value="PTL39751.1"/>
    <property type="molecule type" value="Genomic_DNA"/>
</dbReference>
<dbReference type="InterPro" id="IPR012340">
    <property type="entry name" value="NA-bd_OB-fold"/>
</dbReference>
<reference evidence="13 14" key="1">
    <citation type="submission" date="2018-03" db="EMBL/GenBank/DDBJ databases">
        <title>Alkalicoccus saliphilus sp. nov., isolated from a mineral pool.</title>
        <authorList>
            <person name="Zhao B."/>
        </authorList>
    </citation>
    <scope>NUCLEOTIDE SEQUENCE [LARGE SCALE GENOMIC DNA]</scope>
    <source>
        <strain evidence="13 14">6AG</strain>
    </source>
</reference>
<feature type="domain" description="EngC GTPase" evidence="11">
    <location>
        <begin position="72"/>
        <end position="219"/>
    </location>
</feature>
<comment type="cofactor">
    <cofactor evidence="10">
        <name>Zn(2+)</name>
        <dbReference type="ChEBI" id="CHEBI:29105"/>
    </cofactor>
    <text evidence="10">Binds 1 zinc ion per subunit.</text>
</comment>
<dbReference type="GO" id="GO:0019843">
    <property type="term" value="F:rRNA binding"/>
    <property type="evidence" value="ECO:0007669"/>
    <property type="project" value="UniProtKB-KW"/>
</dbReference>
<evidence type="ECO:0000256" key="7">
    <source>
        <dbReference type="ARBA" id="ARBA00022833"/>
    </source>
</evidence>